<name>A0A9D9HQU3_9SPIR</name>
<gene>
    <name evidence="1" type="ORF">IAA81_08735</name>
</gene>
<dbReference type="EMBL" id="JADIMM010000102">
    <property type="protein sequence ID" value="MBO8458292.1"/>
    <property type="molecule type" value="Genomic_DNA"/>
</dbReference>
<evidence type="ECO:0000313" key="2">
    <source>
        <dbReference type="Proteomes" id="UP000823638"/>
    </source>
</evidence>
<comment type="caution">
    <text evidence="1">The sequence shown here is derived from an EMBL/GenBank/DDBJ whole genome shotgun (WGS) entry which is preliminary data.</text>
</comment>
<reference evidence="1" key="1">
    <citation type="submission" date="2020-10" db="EMBL/GenBank/DDBJ databases">
        <authorList>
            <person name="Gilroy R."/>
        </authorList>
    </citation>
    <scope>NUCLEOTIDE SEQUENCE</scope>
    <source>
        <strain evidence="1">10532</strain>
    </source>
</reference>
<protein>
    <submittedName>
        <fullName evidence="1">Uncharacterized protein</fullName>
    </submittedName>
</protein>
<accession>A0A9D9HQU3</accession>
<reference evidence="1" key="2">
    <citation type="journal article" date="2021" name="PeerJ">
        <title>Extensive microbial diversity within the chicken gut microbiome revealed by metagenomics and culture.</title>
        <authorList>
            <person name="Gilroy R."/>
            <person name="Ravi A."/>
            <person name="Getino M."/>
            <person name="Pursley I."/>
            <person name="Horton D.L."/>
            <person name="Alikhan N.F."/>
            <person name="Baker D."/>
            <person name="Gharbi K."/>
            <person name="Hall N."/>
            <person name="Watson M."/>
            <person name="Adriaenssens E.M."/>
            <person name="Foster-Nyarko E."/>
            <person name="Jarju S."/>
            <person name="Secka A."/>
            <person name="Antonio M."/>
            <person name="Oren A."/>
            <person name="Chaudhuri R.R."/>
            <person name="La Ragione R."/>
            <person name="Hildebrand F."/>
            <person name="Pallen M.J."/>
        </authorList>
    </citation>
    <scope>NUCLEOTIDE SEQUENCE</scope>
    <source>
        <strain evidence="1">10532</strain>
    </source>
</reference>
<dbReference type="Proteomes" id="UP000823638">
    <property type="component" value="Unassembled WGS sequence"/>
</dbReference>
<proteinExistence type="predicted"/>
<organism evidence="1 2">
    <name type="scientific">Candidatus Gallitreponema excrementavium</name>
    <dbReference type="NCBI Taxonomy" id="2840840"/>
    <lineage>
        <taxon>Bacteria</taxon>
        <taxon>Pseudomonadati</taxon>
        <taxon>Spirochaetota</taxon>
        <taxon>Spirochaetia</taxon>
        <taxon>Spirochaetales</taxon>
        <taxon>Candidatus Gallitreponema</taxon>
    </lineage>
</organism>
<dbReference type="AlphaFoldDB" id="A0A9D9HQU3"/>
<evidence type="ECO:0000313" key="1">
    <source>
        <dbReference type="EMBL" id="MBO8458292.1"/>
    </source>
</evidence>
<sequence>MKKIFTMILLSGISLCLFSEVMKFDKDGNLYFEYGTKGFKAGDDVDTKGFNQIRVLRTIR</sequence>